<proteinExistence type="predicted"/>
<dbReference type="InterPro" id="IPR002543">
    <property type="entry name" value="FtsK_dom"/>
</dbReference>
<reference evidence="5 6" key="1">
    <citation type="submission" date="2019-02" db="EMBL/GenBank/DDBJ databases">
        <title>Sequencing the genomes of 1000 actinobacteria strains.</title>
        <authorList>
            <person name="Klenk H.-P."/>
        </authorList>
    </citation>
    <scope>NUCLEOTIDE SEQUENCE [LARGE SCALE GENOMIC DNA]</scope>
    <source>
        <strain evidence="5 6">DSM 45779</strain>
    </source>
</reference>
<evidence type="ECO:0000313" key="6">
    <source>
        <dbReference type="Proteomes" id="UP000291591"/>
    </source>
</evidence>
<comment type="caution">
    <text evidence="5">The sequence shown here is derived from an EMBL/GenBank/DDBJ whole genome shotgun (WGS) entry which is preliminary data.</text>
</comment>
<evidence type="ECO:0000256" key="3">
    <source>
        <dbReference type="PROSITE-ProRule" id="PRU00289"/>
    </source>
</evidence>
<evidence type="ECO:0000256" key="2">
    <source>
        <dbReference type="ARBA" id="ARBA00022840"/>
    </source>
</evidence>
<dbReference type="EMBL" id="SHKL01000001">
    <property type="protein sequence ID" value="RZT84609.1"/>
    <property type="molecule type" value="Genomic_DNA"/>
</dbReference>
<dbReference type="OrthoDB" id="3315716at2"/>
<dbReference type="Gene3D" id="3.40.50.300">
    <property type="entry name" value="P-loop containing nucleotide triphosphate hydrolases"/>
    <property type="match status" value="1"/>
</dbReference>
<dbReference type="PANTHER" id="PTHR22683">
    <property type="entry name" value="SPORULATION PROTEIN RELATED"/>
    <property type="match status" value="1"/>
</dbReference>
<evidence type="ECO:0000256" key="1">
    <source>
        <dbReference type="ARBA" id="ARBA00022741"/>
    </source>
</evidence>
<gene>
    <name evidence="5" type="ORF">EV383_1456</name>
</gene>
<evidence type="ECO:0000259" key="4">
    <source>
        <dbReference type="PROSITE" id="PS50901"/>
    </source>
</evidence>
<keyword evidence="6" id="KW-1185">Reference proteome</keyword>
<sequence>MSELNPPTLSLHAVDGSPSPRLLVRPLAVLARMIDAAQARRDRRDPAGPSIWEPIHLGIREDGRPVRVPLIYRNMLLAGEPGAGKSVGLNNIVAHAALSMDCRLWLFDGKIVELGLWRSCADRFVANSLDDAIAALLDLQSEMDSRYAVLDDERRRKIARSDGVEPIVVVLDELAYFSATVGTKREQEAFSVLVRDVVARGRAAGIIVIAATQRPSADIIPTSLRDLFGYRWAFRCTTDTSSDIVLGHGWASRGYTAGSVAPEAKGIGFLLAEGGIPRRVKAAYLSDDEVYALADRAALRRLAAGLSTHAPAADAGPAGQPGGAS</sequence>
<dbReference type="GO" id="GO:0003677">
    <property type="term" value="F:DNA binding"/>
    <property type="evidence" value="ECO:0007669"/>
    <property type="project" value="InterPro"/>
</dbReference>
<name>A0A4Q7UWX7_PSEST</name>
<organism evidence="5 6">
    <name type="scientific">Pseudonocardia sediminis</name>
    <dbReference type="NCBI Taxonomy" id="1397368"/>
    <lineage>
        <taxon>Bacteria</taxon>
        <taxon>Bacillati</taxon>
        <taxon>Actinomycetota</taxon>
        <taxon>Actinomycetes</taxon>
        <taxon>Pseudonocardiales</taxon>
        <taxon>Pseudonocardiaceae</taxon>
        <taxon>Pseudonocardia</taxon>
    </lineage>
</organism>
<keyword evidence="1 3" id="KW-0547">Nucleotide-binding</keyword>
<dbReference type="InterPro" id="IPR050206">
    <property type="entry name" value="FtsK/SpoIIIE/SftA"/>
</dbReference>
<accession>A0A4Q7UWX7</accession>
<dbReference type="Pfam" id="PF01580">
    <property type="entry name" value="FtsK_SpoIIIE"/>
    <property type="match status" value="1"/>
</dbReference>
<feature type="domain" description="FtsK" evidence="4">
    <location>
        <begin position="52"/>
        <end position="243"/>
    </location>
</feature>
<dbReference type="PANTHER" id="PTHR22683:SF41">
    <property type="entry name" value="DNA TRANSLOCASE FTSK"/>
    <property type="match status" value="1"/>
</dbReference>
<dbReference type="SUPFAM" id="SSF52540">
    <property type="entry name" value="P-loop containing nucleoside triphosphate hydrolases"/>
    <property type="match status" value="1"/>
</dbReference>
<dbReference type="InterPro" id="IPR027417">
    <property type="entry name" value="P-loop_NTPase"/>
</dbReference>
<dbReference type="RefSeq" id="WP_130289190.1">
    <property type="nucleotide sequence ID" value="NZ_SHKL01000001.1"/>
</dbReference>
<feature type="binding site" evidence="3">
    <location>
        <begin position="79"/>
        <end position="86"/>
    </location>
    <ligand>
        <name>ATP</name>
        <dbReference type="ChEBI" id="CHEBI:30616"/>
    </ligand>
</feature>
<evidence type="ECO:0000313" key="5">
    <source>
        <dbReference type="EMBL" id="RZT84609.1"/>
    </source>
</evidence>
<protein>
    <submittedName>
        <fullName evidence="5">S-DNA-T family DNA segregation ATPase FtsK/SpoIIIE</fullName>
    </submittedName>
</protein>
<dbReference type="GO" id="GO:0005524">
    <property type="term" value="F:ATP binding"/>
    <property type="evidence" value="ECO:0007669"/>
    <property type="project" value="UniProtKB-UniRule"/>
</dbReference>
<dbReference type="PROSITE" id="PS50901">
    <property type="entry name" value="FTSK"/>
    <property type="match status" value="1"/>
</dbReference>
<keyword evidence="2 3" id="KW-0067">ATP-binding</keyword>
<dbReference type="AlphaFoldDB" id="A0A4Q7UWX7"/>
<dbReference type="Proteomes" id="UP000291591">
    <property type="component" value="Unassembled WGS sequence"/>
</dbReference>